<accession>A0ABT7IUY5</accession>
<feature type="region of interest" description="Disordered" evidence="1">
    <location>
        <begin position="80"/>
        <end position="103"/>
    </location>
</feature>
<keyword evidence="2" id="KW-0812">Transmembrane</keyword>
<proteinExistence type="predicted"/>
<dbReference type="InterPro" id="IPR021401">
    <property type="entry name" value="DUF3040"/>
</dbReference>
<evidence type="ECO:0000313" key="3">
    <source>
        <dbReference type="EMBL" id="MDL2075347.1"/>
    </source>
</evidence>
<reference evidence="3 4" key="1">
    <citation type="submission" date="2023-05" db="EMBL/GenBank/DDBJ databases">
        <title>Streptomyces fuscus sp. nov., a brown-black pigment producing actinomyces isolated from dry sand of Sea duck farm.</title>
        <authorList>
            <person name="Xie J."/>
            <person name="Shen N."/>
        </authorList>
    </citation>
    <scope>NUCLEOTIDE SEQUENCE [LARGE SCALE GENOMIC DNA]</scope>
    <source>
        <strain evidence="3 4">GXMU-J15</strain>
    </source>
</reference>
<evidence type="ECO:0000256" key="2">
    <source>
        <dbReference type="SAM" id="Phobius"/>
    </source>
</evidence>
<evidence type="ECO:0000313" key="4">
    <source>
        <dbReference type="Proteomes" id="UP001241926"/>
    </source>
</evidence>
<sequence length="103" mass="11595">MDRSHERQLVEIESRLYREDPRFAEGLGNGQPCRPREYRHTRAWLLLGAALAVLAVGIALAHGLLIAAGLVLGGMAGELFDPQRPARRHRNFPPRPRPRRPSD</sequence>
<organism evidence="3 4">
    <name type="scientific">Streptomyces fuscus</name>
    <dbReference type="NCBI Taxonomy" id="3048495"/>
    <lineage>
        <taxon>Bacteria</taxon>
        <taxon>Bacillati</taxon>
        <taxon>Actinomycetota</taxon>
        <taxon>Actinomycetes</taxon>
        <taxon>Kitasatosporales</taxon>
        <taxon>Streptomycetaceae</taxon>
        <taxon>Streptomyces</taxon>
    </lineage>
</organism>
<feature type="transmembrane region" description="Helical" evidence="2">
    <location>
        <begin position="44"/>
        <end position="72"/>
    </location>
</feature>
<keyword evidence="4" id="KW-1185">Reference proteome</keyword>
<keyword evidence="2" id="KW-0472">Membrane</keyword>
<comment type="caution">
    <text evidence="3">The sequence shown here is derived from an EMBL/GenBank/DDBJ whole genome shotgun (WGS) entry which is preliminary data.</text>
</comment>
<name>A0ABT7IUY5_9ACTN</name>
<dbReference type="EMBL" id="JASJUS010000002">
    <property type="protein sequence ID" value="MDL2075347.1"/>
    <property type="molecule type" value="Genomic_DNA"/>
</dbReference>
<gene>
    <name evidence="3" type="ORF">QNN03_02700</name>
</gene>
<dbReference type="Pfam" id="PF11239">
    <property type="entry name" value="DUF3040"/>
    <property type="match status" value="1"/>
</dbReference>
<feature type="compositionally biased region" description="Basic residues" evidence="1">
    <location>
        <begin position="85"/>
        <end position="103"/>
    </location>
</feature>
<protein>
    <submittedName>
        <fullName evidence="3">DUF3040 domain-containing protein</fullName>
    </submittedName>
</protein>
<dbReference type="Proteomes" id="UP001241926">
    <property type="component" value="Unassembled WGS sequence"/>
</dbReference>
<keyword evidence="2" id="KW-1133">Transmembrane helix</keyword>
<evidence type="ECO:0000256" key="1">
    <source>
        <dbReference type="SAM" id="MobiDB-lite"/>
    </source>
</evidence>